<dbReference type="NCBIfam" id="NF002378">
    <property type="entry name" value="PRK01372.1"/>
    <property type="match status" value="1"/>
</dbReference>
<evidence type="ECO:0000256" key="6">
    <source>
        <dbReference type="ARBA" id="ARBA00022723"/>
    </source>
</evidence>
<dbReference type="NCBIfam" id="TIGR01205">
    <property type="entry name" value="D_ala_D_alaTIGR"/>
    <property type="match status" value="1"/>
</dbReference>
<dbReference type="AlphaFoldDB" id="A0A1M5ZQK7"/>
<evidence type="ECO:0000313" key="20">
    <source>
        <dbReference type="Proteomes" id="UP000184241"/>
    </source>
</evidence>
<dbReference type="InterPro" id="IPR011761">
    <property type="entry name" value="ATP-grasp"/>
</dbReference>
<keyword evidence="9 16" id="KW-0460">Magnesium</keyword>
<dbReference type="GO" id="GO:0009252">
    <property type="term" value="P:peptidoglycan biosynthetic process"/>
    <property type="evidence" value="ECO:0007669"/>
    <property type="project" value="UniProtKB-UniRule"/>
</dbReference>
<comment type="catalytic activity">
    <reaction evidence="14">
        <text>2 D-alanine + ATP = D-alanyl-D-alanine + ADP + phosphate + H(+)</text>
        <dbReference type="Rhea" id="RHEA:11224"/>
        <dbReference type="ChEBI" id="CHEBI:15378"/>
        <dbReference type="ChEBI" id="CHEBI:30616"/>
        <dbReference type="ChEBI" id="CHEBI:43474"/>
        <dbReference type="ChEBI" id="CHEBI:57416"/>
        <dbReference type="ChEBI" id="CHEBI:57822"/>
        <dbReference type="ChEBI" id="CHEBI:456216"/>
        <dbReference type="EC" id="6.3.2.4"/>
    </reaction>
</comment>
<dbReference type="Gene3D" id="3.40.50.20">
    <property type="match status" value="1"/>
</dbReference>
<evidence type="ECO:0000256" key="11">
    <source>
        <dbReference type="ARBA" id="ARBA00022984"/>
    </source>
</evidence>
<dbReference type="Proteomes" id="UP000184241">
    <property type="component" value="Unassembled WGS sequence"/>
</dbReference>
<dbReference type="InterPro" id="IPR000291">
    <property type="entry name" value="D-Ala_lig_Van_CS"/>
</dbReference>
<dbReference type="GO" id="GO:0008716">
    <property type="term" value="F:D-alanine-D-alanine ligase activity"/>
    <property type="evidence" value="ECO:0007669"/>
    <property type="project" value="UniProtKB-UniRule"/>
</dbReference>
<evidence type="ECO:0000256" key="1">
    <source>
        <dbReference type="ARBA" id="ARBA00001936"/>
    </source>
</evidence>
<evidence type="ECO:0000259" key="18">
    <source>
        <dbReference type="PROSITE" id="PS50975"/>
    </source>
</evidence>
<dbReference type="EC" id="6.3.2.4" evidence="14"/>
<feature type="binding site" evidence="16">
    <location>
        <position position="261"/>
    </location>
    <ligand>
        <name>Mg(2+)</name>
        <dbReference type="ChEBI" id="CHEBI:18420"/>
        <label>2</label>
    </ligand>
</feature>
<dbReference type="SUPFAM" id="SSF52440">
    <property type="entry name" value="PreATP-grasp domain"/>
    <property type="match status" value="1"/>
</dbReference>
<evidence type="ECO:0000256" key="2">
    <source>
        <dbReference type="ARBA" id="ARBA00004496"/>
    </source>
</evidence>
<dbReference type="PROSITE" id="PS50975">
    <property type="entry name" value="ATP_GRASP"/>
    <property type="match status" value="1"/>
</dbReference>
<evidence type="ECO:0000256" key="12">
    <source>
        <dbReference type="ARBA" id="ARBA00023211"/>
    </source>
</evidence>
<dbReference type="InterPro" id="IPR016185">
    <property type="entry name" value="PreATP-grasp_dom_sf"/>
</dbReference>
<evidence type="ECO:0000256" key="13">
    <source>
        <dbReference type="ARBA" id="ARBA00023316"/>
    </source>
</evidence>
<evidence type="ECO:0000256" key="3">
    <source>
        <dbReference type="ARBA" id="ARBA00010871"/>
    </source>
</evidence>
<evidence type="ECO:0000256" key="5">
    <source>
        <dbReference type="ARBA" id="ARBA00022598"/>
    </source>
</evidence>
<dbReference type="InterPro" id="IPR013815">
    <property type="entry name" value="ATP_grasp_subdomain_1"/>
</dbReference>
<evidence type="ECO:0000256" key="4">
    <source>
        <dbReference type="ARBA" id="ARBA00022490"/>
    </source>
</evidence>
<dbReference type="PIRSF" id="PIRSF039102">
    <property type="entry name" value="Ddl/VanB"/>
    <property type="match status" value="1"/>
</dbReference>
<dbReference type="UniPathway" id="UPA00219"/>
<comment type="pathway">
    <text evidence="14">Cell wall biogenesis; peptidoglycan biosynthesis.</text>
</comment>
<evidence type="ECO:0000256" key="8">
    <source>
        <dbReference type="ARBA" id="ARBA00022840"/>
    </source>
</evidence>
<dbReference type="RefSeq" id="WP_073021095.1">
    <property type="nucleotide sequence ID" value="NZ_FQXU01000010.1"/>
</dbReference>
<keyword evidence="6 16" id="KW-0479">Metal-binding</keyword>
<accession>A0A1M5ZQK7</accession>
<dbReference type="InterPro" id="IPR005905">
    <property type="entry name" value="D_ala_D_ala"/>
</dbReference>
<dbReference type="Pfam" id="PF01820">
    <property type="entry name" value="Dala_Dala_lig_N"/>
    <property type="match status" value="1"/>
</dbReference>
<dbReference type="GO" id="GO:0008360">
    <property type="term" value="P:regulation of cell shape"/>
    <property type="evidence" value="ECO:0007669"/>
    <property type="project" value="UniProtKB-KW"/>
</dbReference>
<evidence type="ECO:0000256" key="10">
    <source>
        <dbReference type="ARBA" id="ARBA00022960"/>
    </source>
</evidence>
<evidence type="ECO:0000256" key="14">
    <source>
        <dbReference type="HAMAP-Rule" id="MF_00047"/>
    </source>
</evidence>
<dbReference type="Pfam" id="PF07478">
    <property type="entry name" value="Dala_Dala_lig_C"/>
    <property type="match status" value="1"/>
</dbReference>
<proteinExistence type="inferred from homology"/>
<feature type="active site" evidence="15">
    <location>
        <position position="143"/>
    </location>
</feature>
<evidence type="ECO:0000256" key="9">
    <source>
        <dbReference type="ARBA" id="ARBA00022842"/>
    </source>
</evidence>
<keyword evidence="10 14" id="KW-0133">Cell shape</keyword>
<organism evidence="19 20">
    <name type="scientific">Clostridium intestinale DSM 6191</name>
    <dbReference type="NCBI Taxonomy" id="1121320"/>
    <lineage>
        <taxon>Bacteria</taxon>
        <taxon>Bacillati</taxon>
        <taxon>Bacillota</taxon>
        <taxon>Clostridia</taxon>
        <taxon>Eubacteriales</taxon>
        <taxon>Clostridiaceae</taxon>
        <taxon>Clostridium</taxon>
    </lineage>
</organism>
<evidence type="ECO:0000313" key="19">
    <source>
        <dbReference type="EMBL" id="SHI26223.1"/>
    </source>
</evidence>
<evidence type="ECO:0000256" key="15">
    <source>
        <dbReference type="PIRSR" id="PIRSR039102-1"/>
    </source>
</evidence>
<dbReference type="Gene3D" id="3.30.470.20">
    <property type="entry name" value="ATP-grasp fold, B domain"/>
    <property type="match status" value="1"/>
</dbReference>
<feature type="domain" description="ATP-grasp" evidence="18">
    <location>
        <begin position="99"/>
        <end position="294"/>
    </location>
</feature>
<comment type="cofactor">
    <cofactor evidence="1">
        <name>Mn(2+)</name>
        <dbReference type="ChEBI" id="CHEBI:29035"/>
    </cofactor>
</comment>
<comment type="function">
    <text evidence="14">Cell wall formation.</text>
</comment>
<comment type="cofactor">
    <cofactor evidence="16">
        <name>Mg(2+)</name>
        <dbReference type="ChEBI" id="CHEBI:18420"/>
    </cofactor>
    <cofactor evidence="16">
        <name>Mn(2+)</name>
        <dbReference type="ChEBI" id="CHEBI:29035"/>
    </cofactor>
    <text evidence="16">Binds 2 magnesium or manganese ions per subunit.</text>
</comment>
<dbReference type="SMART" id="SM01209">
    <property type="entry name" value="GARS_A"/>
    <property type="match status" value="1"/>
</dbReference>
<dbReference type="SUPFAM" id="SSF56059">
    <property type="entry name" value="Glutathione synthetase ATP-binding domain-like"/>
    <property type="match status" value="1"/>
</dbReference>
<keyword evidence="4 14" id="KW-0963">Cytoplasm</keyword>
<dbReference type="PROSITE" id="PS00844">
    <property type="entry name" value="DALA_DALA_LIGASE_2"/>
    <property type="match status" value="1"/>
</dbReference>
<dbReference type="PANTHER" id="PTHR23132:SF23">
    <property type="entry name" value="D-ALANINE--D-ALANINE LIGASE B"/>
    <property type="match status" value="1"/>
</dbReference>
<dbReference type="PANTHER" id="PTHR23132">
    <property type="entry name" value="D-ALANINE--D-ALANINE LIGASE"/>
    <property type="match status" value="1"/>
</dbReference>
<feature type="binding site" evidence="16">
    <location>
        <position position="263"/>
    </location>
    <ligand>
        <name>Mg(2+)</name>
        <dbReference type="ChEBI" id="CHEBI:18420"/>
        <label>2</label>
    </ligand>
</feature>
<dbReference type="GO" id="GO:0071555">
    <property type="term" value="P:cell wall organization"/>
    <property type="evidence" value="ECO:0007669"/>
    <property type="project" value="UniProtKB-KW"/>
</dbReference>
<dbReference type="GO" id="GO:0005524">
    <property type="term" value="F:ATP binding"/>
    <property type="evidence" value="ECO:0007669"/>
    <property type="project" value="UniProtKB-UniRule"/>
</dbReference>
<keyword evidence="5 14" id="KW-0436">Ligase</keyword>
<dbReference type="FunFam" id="3.40.50.20:FF:000031">
    <property type="entry name" value="D-alanine--D-alanine ligase"/>
    <property type="match status" value="1"/>
</dbReference>
<keyword evidence="13 14" id="KW-0961">Cell wall biogenesis/degradation</keyword>
<feature type="active site" evidence="15">
    <location>
        <position position="13"/>
    </location>
</feature>
<feature type="binding site" evidence="16">
    <location>
        <position position="249"/>
    </location>
    <ligand>
        <name>Mg(2+)</name>
        <dbReference type="ChEBI" id="CHEBI:18420"/>
        <label>1</label>
    </ligand>
</feature>
<dbReference type="Gene3D" id="3.30.1490.20">
    <property type="entry name" value="ATP-grasp fold, A domain"/>
    <property type="match status" value="1"/>
</dbReference>
<dbReference type="InterPro" id="IPR011127">
    <property type="entry name" value="Dala_Dala_lig_N"/>
</dbReference>
<dbReference type="PROSITE" id="PS00843">
    <property type="entry name" value="DALA_DALA_LIGASE_1"/>
    <property type="match status" value="1"/>
</dbReference>
<evidence type="ECO:0000256" key="7">
    <source>
        <dbReference type="ARBA" id="ARBA00022741"/>
    </source>
</evidence>
<comment type="subcellular location">
    <subcellularLocation>
        <location evidence="2 14">Cytoplasm</location>
    </subcellularLocation>
</comment>
<dbReference type="InterPro" id="IPR011095">
    <property type="entry name" value="Dala_Dala_lig_C"/>
</dbReference>
<name>A0A1M5ZQK7_9CLOT</name>
<evidence type="ECO:0000256" key="16">
    <source>
        <dbReference type="PIRSR" id="PIRSR039102-3"/>
    </source>
</evidence>
<reference evidence="19 20" key="1">
    <citation type="submission" date="2016-11" db="EMBL/GenBank/DDBJ databases">
        <authorList>
            <person name="Jaros S."/>
            <person name="Januszkiewicz K."/>
            <person name="Wedrychowicz H."/>
        </authorList>
    </citation>
    <scope>NUCLEOTIDE SEQUENCE [LARGE SCALE GENOMIC DNA]</scope>
    <source>
        <strain evidence="19 20">DSM 6191</strain>
    </source>
</reference>
<keyword evidence="8 17" id="KW-0067">ATP-binding</keyword>
<keyword evidence="7 17" id="KW-0547">Nucleotide-binding</keyword>
<protein>
    <recommendedName>
        <fullName evidence="14">D-alanine--D-alanine ligase</fullName>
        <ecNumber evidence="14">6.3.2.4</ecNumber>
    </recommendedName>
    <alternativeName>
        <fullName evidence="14">D-Ala-D-Ala ligase</fullName>
    </alternativeName>
    <alternativeName>
        <fullName evidence="14">D-alanylalanine synthetase</fullName>
    </alternativeName>
</protein>
<feature type="active site" evidence="15">
    <location>
        <position position="272"/>
    </location>
</feature>
<dbReference type="GO" id="GO:0005737">
    <property type="term" value="C:cytoplasm"/>
    <property type="evidence" value="ECO:0007669"/>
    <property type="project" value="UniProtKB-SubCell"/>
</dbReference>
<dbReference type="EMBL" id="FQXU01000010">
    <property type="protein sequence ID" value="SHI26223.1"/>
    <property type="molecule type" value="Genomic_DNA"/>
</dbReference>
<keyword evidence="12 16" id="KW-0464">Manganese</keyword>
<gene>
    <name evidence="14" type="primary">ddl</name>
    <name evidence="19" type="ORF">SAMN02745941_03217</name>
</gene>
<feature type="binding site" evidence="16">
    <location>
        <position position="261"/>
    </location>
    <ligand>
        <name>Mg(2+)</name>
        <dbReference type="ChEBI" id="CHEBI:18420"/>
        <label>1</label>
    </ligand>
</feature>
<evidence type="ECO:0000256" key="17">
    <source>
        <dbReference type="PROSITE-ProRule" id="PRU00409"/>
    </source>
</evidence>
<sequence>MKVGVLMGGISSEREVSLKSGEGIIKNLDKNKYEVFPIIINSKKEVIEKVQGLDFVFLALHGEFGEDGSIQALLESIGMNYSGCGVLTSALCMDKKQTKRILKSEGIRVAKDIKINLKNKNSSIEDLEALGYPMVVKPNAGGSSIGVSIVRNKEELQKSILEALKYSTEILVEEYLEGEEYTIPVLNGEVFPILLIKSDTEFFDYVSKYADDGATEELVTLPKELQTEFEEIGKRCWDIFNCKVYVRIDIIVSKGLPYVLEINTLPGMTKNSLFPKSAKGANMEYSELLDKIIEYSLV</sequence>
<keyword evidence="11 14" id="KW-0573">Peptidoglycan synthesis</keyword>
<comment type="similarity">
    <text evidence="3 14">Belongs to the D-alanine--D-alanine ligase family.</text>
</comment>
<dbReference type="GO" id="GO:0046872">
    <property type="term" value="F:metal ion binding"/>
    <property type="evidence" value="ECO:0007669"/>
    <property type="project" value="UniProtKB-KW"/>
</dbReference>
<dbReference type="HAMAP" id="MF_00047">
    <property type="entry name" value="Dala_Dala_lig"/>
    <property type="match status" value="1"/>
</dbReference>